<evidence type="ECO:0000313" key="3">
    <source>
        <dbReference type="Proteomes" id="UP000839052"/>
    </source>
</evidence>
<dbReference type="Proteomes" id="UP000839052">
    <property type="component" value="Chromosome"/>
</dbReference>
<name>A0ABM8YUX5_9PROT</name>
<sequence length="441" mass="47997">MKKLMNHSGYLGMPQINSRNKQYVVLLLWALCVSGFILFTPVTARAESAAVGIAKNAKGSLVVVRVDGIEERLRGKGALALFEGDVLRTDDKSVALIELKNGIQVGLNRNTSFKIVSRWEKESGITRILRLKQGMLWVKISGGPQQLEVETPVAIAIVKGTEFIIEGLQNGNSVLTVIEGLVEFGTALGTCPIRTSTVSYAEQGKKCTKPVITDVKTAANWTAELSGTAAASVPDSAVTSLPVFWPPPDASTHQKIPRELLVPNNTQAQTWASVAARLEKALTDNGYSSPGYYAVPEGFALISQLERINRDATPSPPNIRWKIKVDPASIKSFNLESYLKALLGKDEGLFRVIAFVFTPVPIITSGEKIDIEEAKLWVGKGGSKLPKVLSKQIYDEDMEATALIYEFEIPSRREPARLNKPSEHNGQQHLKAANILKALGG</sequence>
<proteinExistence type="predicted"/>
<evidence type="ECO:0000259" key="1">
    <source>
        <dbReference type="Pfam" id="PF04773"/>
    </source>
</evidence>
<dbReference type="EMBL" id="OU912926">
    <property type="protein sequence ID" value="CAG9931260.1"/>
    <property type="molecule type" value="Genomic_DNA"/>
</dbReference>
<accession>A0ABM8YUX5</accession>
<dbReference type="Pfam" id="PF04773">
    <property type="entry name" value="FecR"/>
    <property type="match status" value="1"/>
</dbReference>
<dbReference type="Gene3D" id="2.60.120.1440">
    <property type="match status" value="1"/>
</dbReference>
<gene>
    <name evidence="2" type="ORF">NTG6680_0007</name>
</gene>
<dbReference type="PANTHER" id="PTHR38731:SF1">
    <property type="entry name" value="FECR PROTEIN DOMAIN-CONTAINING PROTEIN"/>
    <property type="match status" value="1"/>
</dbReference>
<protein>
    <submittedName>
        <fullName evidence="2">FecR protein</fullName>
    </submittedName>
</protein>
<dbReference type="PANTHER" id="PTHR38731">
    <property type="entry name" value="LIPL45-RELATED LIPOPROTEIN-RELATED"/>
    <property type="match status" value="1"/>
</dbReference>
<evidence type="ECO:0000313" key="2">
    <source>
        <dbReference type="EMBL" id="CAG9931260.1"/>
    </source>
</evidence>
<reference evidence="2 3" key="1">
    <citation type="submission" date="2021-10" db="EMBL/GenBank/DDBJ databases">
        <authorList>
            <person name="Koch H."/>
        </authorList>
    </citation>
    <scope>NUCLEOTIDE SEQUENCE [LARGE SCALE GENOMIC DNA]</scope>
    <source>
        <strain evidence="2">6680</strain>
    </source>
</reference>
<organism evidence="2 3">
    <name type="scientific">Candidatus Nitrotoga arctica</name>
    <dbReference type="NCBI Taxonomy" id="453162"/>
    <lineage>
        <taxon>Bacteria</taxon>
        <taxon>Pseudomonadati</taxon>
        <taxon>Pseudomonadota</taxon>
        <taxon>Betaproteobacteria</taxon>
        <taxon>Nitrosomonadales</taxon>
        <taxon>Gallionellaceae</taxon>
        <taxon>Candidatus Nitrotoga</taxon>
    </lineage>
</organism>
<dbReference type="InterPro" id="IPR006860">
    <property type="entry name" value="FecR"/>
</dbReference>
<keyword evidence="3" id="KW-1185">Reference proteome</keyword>
<feature type="domain" description="FecR protein" evidence="1">
    <location>
        <begin position="85"/>
        <end position="183"/>
    </location>
</feature>